<dbReference type="SUPFAM" id="SSF56209">
    <property type="entry name" value="Nitrile hydratase alpha chain"/>
    <property type="match status" value="1"/>
</dbReference>
<proteinExistence type="predicted"/>
<gene>
    <name evidence="1" type="ORF">V6L76_00970</name>
</gene>
<dbReference type="Proteomes" id="UP001380822">
    <property type="component" value="Unassembled WGS sequence"/>
</dbReference>
<accession>A0ABU7ZIH1</accession>
<organism evidence="1 2">
    <name type="scientific">Pannonibacter anstelovis</name>
    <dbReference type="NCBI Taxonomy" id="3121537"/>
    <lineage>
        <taxon>Bacteria</taxon>
        <taxon>Pseudomonadati</taxon>
        <taxon>Pseudomonadota</taxon>
        <taxon>Alphaproteobacteria</taxon>
        <taxon>Hyphomicrobiales</taxon>
        <taxon>Stappiaceae</taxon>
        <taxon>Pannonibacter</taxon>
    </lineage>
</organism>
<comment type="caution">
    <text evidence="1">The sequence shown here is derived from an EMBL/GenBank/DDBJ whole genome shotgun (WGS) entry which is preliminary data.</text>
</comment>
<evidence type="ECO:0000313" key="1">
    <source>
        <dbReference type="EMBL" id="MEH0094803.1"/>
    </source>
</evidence>
<dbReference type="EMBL" id="JBAKBE010000001">
    <property type="protein sequence ID" value="MEH0094803.1"/>
    <property type="molecule type" value="Genomic_DNA"/>
</dbReference>
<dbReference type="Gene3D" id="3.90.330.10">
    <property type="entry name" value="Nitrile hydratase alpha /Thiocyanate hydrolase gamma"/>
    <property type="match status" value="1"/>
</dbReference>
<evidence type="ECO:0000313" key="2">
    <source>
        <dbReference type="Proteomes" id="UP001380822"/>
    </source>
</evidence>
<dbReference type="RefSeq" id="WP_334249669.1">
    <property type="nucleotide sequence ID" value="NZ_JBAKBE010000001.1"/>
</dbReference>
<name>A0ABU7ZIH1_9HYPH</name>
<protein>
    <submittedName>
        <fullName evidence="1">NHLP leader peptide family natural product</fullName>
    </submittedName>
</protein>
<sequence length="111" mass="11969">MTSMTDAVAGARAHIEAALVARATSDTAFRELLKSNPHAAIRDMFGNDPIPSMKISVVEEQAGEVLLVLPRSIAEDELPDELLDYASGGNLHKCLSDIGFFTPIEGRGIRF</sequence>
<reference evidence="1 2" key="1">
    <citation type="submission" date="2024-02" db="EMBL/GenBank/DDBJ databases">
        <title>A new putative Pannonibacter species isolated from two cases of bloodstream infections in paediatric patients.</title>
        <authorList>
            <person name="Castellana S."/>
            <person name="De Laurentiis V."/>
            <person name="Grassi M."/>
            <person name="De Leonardis F."/>
            <person name="Mosca A."/>
            <person name="De Carlo C."/>
            <person name="Sparapano E."/>
            <person name="Ronga L."/>
            <person name="Santacroce L."/>
            <person name="Chironna M."/>
            <person name="De Robertis A."/>
            <person name="Bianco A."/>
            <person name="Del Sambro L."/>
            <person name="Capozzi L."/>
            <person name="Parisi A."/>
        </authorList>
    </citation>
    <scope>NUCLEOTIDE SEQUENCE [LARGE SCALE GENOMIC DNA]</scope>
    <source>
        <strain evidence="1 2">Pt2</strain>
    </source>
</reference>
<dbReference type="InterPro" id="IPR036648">
    <property type="entry name" value="CN_Hdrase_a/SCN_Hdrase_g_sf"/>
</dbReference>
<keyword evidence="2" id="KW-1185">Reference proteome</keyword>